<dbReference type="Gene3D" id="2.170.130.10">
    <property type="entry name" value="TonB-dependent receptor, plug domain"/>
    <property type="match status" value="1"/>
</dbReference>
<dbReference type="InterPro" id="IPR013784">
    <property type="entry name" value="Carb-bd-like_fold"/>
</dbReference>
<accession>A0A9D5KAH8</accession>
<gene>
    <name evidence="3" type="ORF">GF359_09950</name>
</gene>
<protein>
    <submittedName>
        <fullName evidence="3">TonB-dependent receptor plug domain-containing protein</fullName>
    </submittedName>
</protein>
<feature type="signal peptide" evidence="1">
    <location>
        <begin position="1"/>
        <end position="26"/>
    </location>
</feature>
<dbReference type="Pfam" id="PF13715">
    <property type="entry name" value="CarbopepD_reg_2"/>
    <property type="match status" value="1"/>
</dbReference>
<evidence type="ECO:0000256" key="1">
    <source>
        <dbReference type="SAM" id="SignalP"/>
    </source>
</evidence>
<keyword evidence="3" id="KW-0675">Receptor</keyword>
<dbReference type="GO" id="GO:0030246">
    <property type="term" value="F:carbohydrate binding"/>
    <property type="evidence" value="ECO:0007669"/>
    <property type="project" value="InterPro"/>
</dbReference>
<dbReference type="InterPro" id="IPR037066">
    <property type="entry name" value="Plug_dom_sf"/>
</dbReference>
<feature type="chain" id="PRO_5039588803" evidence="1">
    <location>
        <begin position="27"/>
        <end position="280"/>
    </location>
</feature>
<proteinExistence type="predicted"/>
<keyword evidence="1" id="KW-0732">Signal</keyword>
<feature type="non-terminal residue" evidence="3">
    <location>
        <position position="280"/>
    </location>
</feature>
<evidence type="ECO:0000313" key="3">
    <source>
        <dbReference type="EMBL" id="MBD3365523.1"/>
    </source>
</evidence>
<name>A0A9D5KAH8_UNCW3</name>
<dbReference type="EMBL" id="WJKJ01000329">
    <property type="protein sequence ID" value="MBD3365523.1"/>
    <property type="molecule type" value="Genomic_DNA"/>
</dbReference>
<feature type="domain" description="TonB-dependent receptor plug" evidence="2">
    <location>
        <begin position="151"/>
        <end position="228"/>
    </location>
</feature>
<dbReference type="Pfam" id="PF07715">
    <property type="entry name" value="Plug"/>
    <property type="match status" value="1"/>
</dbReference>
<sequence length="280" mass="30345">MFERKPKSTVIYISSALLLCFSMLEAAETGIIAGFCAEASSGEFLSYVNVYLEGGHGGAASNKQGYYVISGISPGTYTLVASMIGYGEKRVEVNVKAGQKVRKDFSFSQQSVGVEGVEVTAERYRFEHEVDVGVQRMDFNQMQKLPGLIEQDLFRSLQMLPAVVSVSDFSSALYIRGGTADQNLVLLDGVTVYNPYHLLGFYSTFILGSLREAELFTGGFPAKYGGAISSVLDVNMKAGNSERVTAAAEIGLLTSQLVAEGPLPWVKGSWMVAGRRTYID</sequence>
<dbReference type="Gene3D" id="2.60.40.1120">
    <property type="entry name" value="Carboxypeptidase-like, regulatory domain"/>
    <property type="match status" value="1"/>
</dbReference>
<organism evidence="3 4">
    <name type="scientific">candidate division WOR-3 bacterium</name>
    <dbReference type="NCBI Taxonomy" id="2052148"/>
    <lineage>
        <taxon>Bacteria</taxon>
        <taxon>Bacteria division WOR-3</taxon>
    </lineage>
</organism>
<comment type="caution">
    <text evidence="3">The sequence shown here is derived from an EMBL/GenBank/DDBJ whole genome shotgun (WGS) entry which is preliminary data.</text>
</comment>
<dbReference type="SUPFAM" id="SSF49452">
    <property type="entry name" value="Starch-binding domain-like"/>
    <property type="match status" value="1"/>
</dbReference>
<evidence type="ECO:0000313" key="4">
    <source>
        <dbReference type="Proteomes" id="UP000630660"/>
    </source>
</evidence>
<dbReference type="Proteomes" id="UP000630660">
    <property type="component" value="Unassembled WGS sequence"/>
</dbReference>
<dbReference type="SUPFAM" id="SSF56935">
    <property type="entry name" value="Porins"/>
    <property type="match status" value="1"/>
</dbReference>
<dbReference type="AlphaFoldDB" id="A0A9D5KAH8"/>
<evidence type="ECO:0000259" key="2">
    <source>
        <dbReference type="Pfam" id="PF07715"/>
    </source>
</evidence>
<reference evidence="3" key="1">
    <citation type="submission" date="2019-11" db="EMBL/GenBank/DDBJ databases">
        <title>Microbial mats filling the niche in hypersaline microbial mats.</title>
        <authorList>
            <person name="Wong H.L."/>
            <person name="Macleod F.I."/>
            <person name="White R.A. III"/>
            <person name="Burns B.P."/>
        </authorList>
    </citation>
    <scope>NUCLEOTIDE SEQUENCE</scope>
    <source>
        <strain evidence="3">Bin_327</strain>
    </source>
</reference>
<dbReference type="InterPro" id="IPR012910">
    <property type="entry name" value="Plug_dom"/>
</dbReference>